<gene>
    <name evidence="8" type="ORF">F8O01_07145</name>
</gene>
<dbReference type="InterPro" id="IPR017583">
    <property type="entry name" value="Tagatose/fructose_Pkinase"/>
</dbReference>
<evidence type="ECO:0000256" key="2">
    <source>
        <dbReference type="ARBA" id="ARBA00022679"/>
    </source>
</evidence>
<evidence type="ECO:0000256" key="5">
    <source>
        <dbReference type="ARBA" id="ARBA00022840"/>
    </source>
</evidence>
<organism evidence="8 9">
    <name type="scientific">Pseudoclavibacter chungangensis</name>
    <dbReference type="NCBI Taxonomy" id="587635"/>
    <lineage>
        <taxon>Bacteria</taxon>
        <taxon>Bacillati</taxon>
        <taxon>Actinomycetota</taxon>
        <taxon>Actinomycetes</taxon>
        <taxon>Micrococcales</taxon>
        <taxon>Microbacteriaceae</taxon>
        <taxon>Pseudoclavibacter</taxon>
    </lineage>
</organism>
<dbReference type="Proteomes" id="UP000467240">
    <property type="component" value="Unassembled WGS sequence"/>
</dbReference>
<dbReference type="Gene3D" id="3.40.1190.20">
    <property type="match status" value="1"/>
</dbReference>
<dbReference type="InterPro" id="IPR002173">
    <property type="entry name" value="Carboh/pur_kinase_PfkB_CS"/>
</dbReference>
<reference evidence="8 9" key="1">
    <citation type="submission" date="2019-09" db="EMBL/GenBank/DDBJ databases">
        <title>Phylogeny of genus Pseudoclavibacter and closely related genus.</title>
        <authorList>
            <person name="Li Y."/>
        </authorList>
    </citation>
    <scope>NUCLEOTIDE SEQUENCE [LARGE SCALE GENOMIC DNA]</scope>
    <source>
        <strain evidence="8 9">DSM 23821</strain>
    </source>
</reference>
<comment type="caution">
    <text evidence="8">The sequence shown here is derived from an EMBL/GenBank/DDBJ whole genome shotgun (WGS) entry which is preliminary data.</text>
</comment>
<keyword evidence="4 8" id="KW-0418">Kinase</keyword>
<evidence type="ECO:0000256" key="3">
    <source>
        <dbReference type="ARBA" id="ARBA00022741"/>
    </source>
</evidence>
<keyword evidence="2 6" id="KW-0808">Transferase</keyword>
<evidence type="ECO:0000256" key="4">
    <source>
        <dbReference type="ARBA" id="ARBA00022777"/>
    </source>
</evidence>
<evidence type="ECO:0000259" key="7">
    <source>
        <dbReference type="Pfam" id="PF00294"/>
    </source>
</evidence>
<evidence type="ECO:0000313" key="8">
    <source>
        <dbReference type="EMBL" id="KAB1658033.1"/>
    </source>
</evidence>
<dbReference type="GO" id="GO:0005829">
    <property type="term" value="C:cytosol"/>
    <property type="evidence" value="ECO:0007669"/>
    <property type="project" value="TreeGrafter"/>
</dbReference>
<dbReference type="EC" id="2.7.1.-" evidence="8"/>
<dbReference type="Pfam" id="PF00294">
    <property type="entry name" value="PfkB"/>
    <property type="match status" value="1"/>
</dbReference>
<keyword evidence="3" id="KW-0547">Nucleotide-binding</keyword>
<proteinExistence type="inferred from homology"/>
<dbReference type="PROSITE" id="PS00584">
    <property type="entry name" value="PFKB_KINASES_2"/>
    <property type="match status" value="1"/>
</dbReference>
<feature type="domain" description="Carbohydrate kinase PfkB" evidence="7">
    <location>
        <begin position="35"/>
        <end position="317"/>
    </location>
</feature>
<sequence length="339" mass="35150">MTVIASTGPSTRPEDGIVRPRARVVTLTPSPAIDRLYVVDAVLPDEVNRARDVRWFLSGKGVNVARNLARVGGGALAVTPLAEREHHLLVEERLYRIVPTTRPTRVNTVVVSRSGSTMNVNEHARPMPADEWDGIVAATIAAVQERRAHWLVVAGSIPARADGTGGQDPRALVAGARAVGARVCLDSGGPTLRAWLEAGAAPDLVKPNAAELADAVGRPVTTVGEAVDAARELVDRGAVAVLASLGGSGAVHVTADGSLWGRPPRVEVVNTTGAGDAALAGFVADLDGEADVDTLAAAMRRAVAWGAHAVATFEAVPPNHAELPGVVVDEPPRDLPVEA</sequence>
<dbReference type="PANTHER" id="PTHR46566:SF5">
    <property type="entry name" value="1-PHOSPHOFRUCTOKINASE"/>
    <property type="match status" value="1"/>
</dbReference>
<dbReference type="AlphaFoldDB" id="A0A7J5BVY9"/>
<keyword evidence="9" id="KW-1185">Reference proteome</keyword>
<protein>
    <submittedName>
        <fullName evidence="8">Hexose kinase</fullName>
        <ecNumber evidence="8">2.7.1.-</ecNumber>
    </submittedName>
</protein>
<dbReference type="InterPro" id="IPR011611">
    <property type="entry name" value="PfkB_dom"/>
</dbReference>
<dbReference type="RefSeq" id="WP_158040190.1">
    <property type="nucleotide sequence ID" value="NZ_JACCFV010000001.1"/>
</dbReference>
<dbReference type="PANTHER" id="PTHR46566">
    <property type="entry name" value="1-PHOSPHOFRUCTOKINASE-RELATED"/>
    <property type="match status" value="1"/>
</dbReference>
<accession>A0A7J5BVY9</accession>
<name>A0A7J5BVY9_9MICO</name>
<dbReference type="GO" id="GO:0005524">
    <property type="term" value="F:ATP binding"/>
    <property type="evidence" value="ECO:0007669"/>
    <property type="project" value="UniProtKB-KW"/>
</dbReference>
<evidence type="ECO:0000313" key="9">
    <source>
        <dbReference type="Proteomes" id="UP000467240"/>
    </source>
</evidence>
<evidence type="ECO:0000256" key="6">
    <source>
        <dbReference type="PIRNR" id="PIRNR000535"/>
    </source>
</evidence>
<dbReference type="PIRSF" id="PIRSF000535">
    <property type="entry name" value="1PFK/6PFK/LacC"/>
    <property type="match status" value="1"/>
</dbReference>
<dbReference type="InterPro" id="IPR029056">
    <property type="entry name" value="Ribokinase-like"/>
</dbReference>
<dbReference type="SUPFAM" id="SSF53613">
    <property type="entry name" value="Ribokinase-like"/>
    <property type="match status" value="1"/>
</dbReference>
<dbReference type="GO" id="GO:0008443">
    <property type="term" value="F:phosphofructokinase activity"/>
    <property type="evidence" value="ECO:0007669"/>
    <property type="project" value="TreeGrafter"/>
</dbReference>
<keyword evidence="5" id="KW-0067">ATP-binding</keyword>
<dbReference type="OrthoDB" id="9801219at2"/>
<comment type="similarity">
    <text evidence="1">Belongs to the carbohydrate kinase PfkB family.</text>
</comment>
<dbReference type="NCBIfam" id="TIGR03168">
    <property type="entry name" value="1-PFK"/>
    <property type="match status" value="1"/>
</dbReference>
<dbReference type="EMBL" id="WBJZ01000007">
    <property type="protein sequence ID" value="KAB1658033.1"/>
    <property type="molecule type" value="Genomic_DNA"/>
</dbReference>
<evidence type="ECO:0000256" key="1">
    <source>
        <dbReference type="ARBA" id="ARBA00010688"/>
    </source>
</evidence>